<feature type="domain" description="Isochorismatase-like" evidence="1">
    <location>
        <begin position="7"/>
        <end position="156"/>
    </location>
</feature>
<gene>
    <name evidence="2" type="ORF">ENK44_15740</name>
</gene>
<comment type="caution">
    <text evidence="2">The sequence shown here is derived from an EMBL/GenBank/DDBJ whole genome shotgun (WGS) entry which is preliminary data.</text>
</comment>
<evidence type="ECO:0000313" key="2">
    <source>
        <dbReference type="EMBL" id="HGY57160.1"/>
    </source>
</evidence>
<reference evidence="2" key="1">
    <citation type="journal article" date="2020" name="mSystems">
        <title>Genome- and Community-Level Interaction Insights into Carbon Utilization and Element Cycling Functions of Hydrothermarchaeota in Hydrothermal Sediment.</title>
        <authorList>
            <person name="Zhou Z."/>
            <person name="Liu Y."/>
            <person name="Xu W."/>
            <person name="Pan J."/>
            <person name="Luo Z.H."/>
            <person name="Li M."/>
        </authorList>
    </citation>
    <scope>NUCLEOTIDE SEQUENCE [LARGE SCALE GENOMIC DNA]</scope>
    <source>
        <strain evidence="2">HyVt-577</strain>
    </source>
</reference>
<accession>A0A7V4U330</accession>
<sequence length="179" mass="19609">MLAADKTCLVIIDIQGKLAELMQDKETVYGNVSRCIRGAEILSLPILWLEQNPAGLGPTIPQIADLLSGKKPISKMEFSAFKNTAFKNALEQTGCKQIALVGIETHVCVYQTALDLLQAGYEVYVVADAVSSRTEENKEIGLKSMRNAGVKLTGTEMFLLELLGSADHPRFKEILQIIK</sequence>
<keyword evidence="2" id="KW-0378">Hydrolase</keyword>
<dbReference type="PANTHER" id="PTHR14119">
    <property type="entry name" value="HYDROLASE"/>
    <property type="match status" value="1"/>
</dbReference>
<dbReference type="Proteomes" id="UP000885779">
    <property type="component" value="Unassembled WGS sequence"/>
</dbReference>
<dbReference type="InterPro" id="IPR050993">
    <property type="entry name" value="Isochorismatase_domain"/>
</dbReference>
<dbReference type="Pfam" id="PF00857">
    <property type="entry name" value="Isochorismatase"/>
    <property type="match status" value="1"/>
</dbReference>
<dbReference type="SUPFAM" id="SSF52499">
    <property type="entry name" value="Isochorismatase-like hydrolases"/>
    <property type="match status" value="1"/>
</dbReference>
<dbReference type="CDD" id="cd01012">
    <property type="entry name" value="YcaC_related"/>
    <property type="match status" value="1"/>
</dbReference>
<dbReference type="Gene3D" id="3.40.50.850">
    <property type="entry name" value="Isochorismatase-like"/>
    <property type="match status" value="1"/>
</dbReference>
<proteinExistence type="predicted"/>
<name>A0A7V4U330_CALAY</name>
<dbReference type="EMBL" id="DRQG01000147">
    <property type="protein sequence ID" value="HGY57160.1"/>
    <property type="molecule type" value="Genomic_DNA"/>
</dbReference>
<dbReference type="GO" id="GO:0016787">
    <property type="term" value="F:hydrolase activity"/>
    <property type="evidence" value="ECO:0007669"/>
    <property type="project" value="UniProtKB-KW"/>
</dbReference>
<dbReference type="PANTHER" id="PTHR14119:SF3">
    <property type="entry name" value="ISOCHORISMATASE DOMAIN-CONTAINING PROTEIN 2"/>
    <property type="match status" value="1"/>
</dbReference>
<dbReference type="AlphaFoldDB" id="A0A7V4U330"/>
<protein>
    <submittedName>
        <fullName evidence="2">Hydrolase</fullName>
    </submittedName>
</protein>
<dbReference type="InterPro" id="IPR000868">
    <property type="entry name" value="Isochorismatase-like_dom"/>
</dbReference>
<evidence type="ECO:0000259" key="1">
    <source>
        <dbReference type="Pfam" id="PF00857"/>
    </source>
</evidence>
<dbReference type="InterPro" id="IPR036380">
    <property type="entry name" value="Isochorismatase-like_sf"/>
</dbReference>
<organism evidence="2">
    <name type="scientific">Caldithrix abyssi</name>
    <dbReference type="NCBI Taxonomy" id="187145"/>
    <lineage>
        <taxon>Bacteria</taxon>
        <taxon>Pseudomonadati</taxon>
        <taxon>Calditrichota</taxon>
        <taxon>Calditrichia</taxon>
        <taxon>Calditrichales</taxon>
        <taxon>Calditrichaceae</taxon>
        <taxon>Caldithrix</taxon>
    </lineage>
</organism>